<dbReference type="AlphaFoldDB" id="A0A1F4SUW6"/>
<dbReference type="EMBL" id="MEUB01000011">
    <property type="protein sequence ID" value="OGC24224.1"/>
    <property type="molecule type" value="Genomic_DNA"/>
</dbReference>
<protein>
    <submittedName>
        <fullName evidence="1">Uncharacterized protein</fullName>
    </submittedName>
</protein>
<name>A0A1F4SUW6_UNCSA</name>
<evidence type="ECO:0000313" key="1">
    <source>
        <dbReference type="EMBL" id="OGC24224.1"/>
    </source>
</evidence>
<organism evidence="1 2">
    <name type="scientific">candidate division WOR-1 bacterium RIFOXYB2_FULL_37_13</name>
    <dbReference type="NCBI Taxonomy" id="1802579"/>
    <lineage>
        <taxon>Bacteria</taxon>
        <taxon>Bacillati</taxon>
        <taxon>Saganbacteria</taxon>
    </lineage>
</organism>
<comment type="caution">
    <text evidence="1">The sequence shown here is derived from an EMBL/GenBank/DDBJ whole genome shotgun (WGS) entry which is preliminary data.</text>
</comment>
<accession>A0A1F4SUW6</accession>
<reference evidence="1 2" key="1">
    <citation type="journal article" date="2016" name="Nat. Commun.">
        <title>Thousands of microbial genomes shed light on interconnected biogeochemical processes in an aquifer system.</title>
        <authorList>
            <person name="Anantharaman K."/>
            <person name="Brown C.T."/>
            <person name="Hug L.A."/>
            <person name="Sharon I."/>
            <person name="Castelle C.J."/>
            <person name="Probst A.J."/>
            <person name="Thomas B.C."/>
            <person name="Singh A."/>
            <person name="Wilkins M.J."/>
            <person name="Karaoz U."/>
            <person name="Brodie E.L."/>
            <person name="Williams K.H."/>
            <person name="Hubbard S.S."/>
            <person name="Banfield J.F."/>
        </authorList>
    </citation>
    <scope>NUCLEOTIDE SEQUENCE [LARGE SCALE GENOMIC DNA]</scope>
</reference>
<dbReference type="STRING" id="1802579.A2310_06740"/>
<gene>
    <name evidence="1" type="ORF">A2310_06740</name>
</gene>
<dbReference type="Proteomes" id="UP000178417">
    <property type="component" value="Unassembled WGS sequence"/>
</dbReference>
<proteinExistence type="predicted"/>
<evidence type="ECO:0000313" key="2">
    <source>
        <dbReference type="Proteomes" id="UP000178417"/>
    </source>
</evidence>
<sequence>MNDVIIGSKVPSLVPGRLFQAKVNFDFLARLGFGRRSCAGFVFGKYSPLFLLNKKSAFIPTGYIYSNNSGGRLRTFSQKINLPDIGTFTFSIEIDISNEKNIMNLSVSNDEGDTVFDKNFAPIDMKSGFFRFTIGGHSVDLYSSDFSFSDNSCIEMTENRPSTKKFIDLSSAPEGYRIYASFIDKDVIDIDDDINSFLQVASVGPVLYKGQKSYISRDGVLELPVSGRIFYIRIMDVIKGGFFPSKTSNQKLIFDDPRRVFPSYMLSVFERTSQGEQFVLPPTKVLAYNVVGIKYAGNILVELSASTGDELK</sequence>